<accession>A0ABQ5E9F3</accession>
<gene>
    <name evidence="2" type="ORF">Tco_0956233</name>
</gene>
<evidence type="ECO:0000313" key="3">
    <source>
        <dbReference type="Proteomes" id="UP001151760"/>
    </source>
</evidence>
<name>A0ABQ5E9F3_9ASTR</name>
<dbReference type="InterPro" id="IPR054722">
    <property type="entry name" value="PolX-like_BBD"/>
</dbReference>
<evidence type="ECO:0000259" key="1">
    <source>
        <dbReference type="Pfam" id="PF22936"/>
    </source>
</evidence>
<dbReference type="EMBL" id="BQNB010016074">
    <property type="protein sequence ID" value="GJT47518.1"/>
    <property type="molecule type" value="Genomic_DNA"/>
</dbReference>
<reference evidence="2" key="1">
    <citation type="journal article" date="2022" name="Int. J. Mol. Sci.">
        <title>Draft Genome of Tanacetum Coccineum: Genomic Comparison of Closely Related Tanacetum-Family Plants.</title>
        <authorList>
            <person name="Yamashiro T."/>
            <person name="Shiraishi A."/>
            <person name="Nakayama K."/>
            <person name="Satake H."/>
        </authorList>
    </citation>
    <scope>NUCLEOTIDE SEQUENCE</scope>
</reference>
<dbReference type="PANTHER" id="PTHR47592">
    <property type="entry name" value="PBF68 PROTEIN"/>
    <property type="match status" value="1"/>
</dbReference>
<protein>
    <recommendedName>
        <fullName evidence="1">Retrovirus-related Pol polyprotein from transposon TNT 1-94-like beta-barrel domain-containing protein</fullName>
    </recommendedName>
</protein>
<dbReference type="Pfam" id="PF22936">
    <property type="entry name" value="Pol_BBD"/>
    <property type="match status" value="1"/>
</dbReference>
<sequence>MFKTYTAASEDKKVLLGDYHTTNVAGIENVELKVTSRKTVILKYVMQTLEIRKNLVSSYLLNKAGYAFNSKAYRFFDLNSHVILESNDANFYEHKYPFKSTNSGGASSSNLPLIRMNENNDDLDSEPRINVDMWQEAINDEMESLESNRTLHLVDLPPGCKMIG</sequence>
<comment type="caution">
    <text evidence="2">The sequence shown here is derived from an EMBL/GenBank/DDBJ whole genome shotgun (WGS) entry which is preliminary data.</text>
</comment>
<reference evidence="2" key="2">
    <citation type="submission" date="2022-01" db="EMBL/GenBank/DDBJ databases">
        <authorList>
            <person name="Yamashiro T."/>
            <person name="Shiraishi A."/>
            <person name="Satake H."/>
            <person name="Nakayama K."/>
        </authorList>
    </citation>
    <scope>NUCLEOTIDE SEQUENCE</scope>
</reference>
<feature type="domain" description="Retrovirus-related Pol polyprotein from transposon TNT 1-94-like beta-barrel" evidence="1">
    <location>
        <begin position="1"/>
        <end position="66"/>
    </location>
</feature>
<organism evidence="2 3">
    <name type="scientific">Tanacetum coccineum</name>
    <dbReference type="NCBI Taxonomy" id="301880"/>
    <lineage>
        <taxon>Eukaryota</taxon>
        <taxon>Viridiplantae</taxon>
        <taxon>Streptophyta</taxon>
        <taxon>Embryophyta</taxon>
        <taxon>Tracheophyta</taxon>
        <taxon>Spermatophyta</taxon>
        <taxon>Magnoliopsida</taxon>
        <taxon>eudicotyledons</taxon>
        <taxon>Gunneridae</taxon>
        <taxon>Pentapetalae</taxon>
        <taxon>asterids</taxon>
        <taxon>campanulids</taxon>
        <taxon>Asterales</taxon>
        <taxon>Asteraceae</taxon>
        <taxon>Asteroideae</taxon>
        <taxon>Anthemideae</taxon>
        <taxon>Anthemidinae</taxon>
        <taxon>Tanacetum</taxon>
    </lineage>
</organism>
<dbReference type="Proteomes" id="UP001151760">
    <property type="component" value="Unassembled WGS sequence"/>
</dbReference>
<evidence type="ECO:0000313" key="2">
    <source>
        <dbReference type="EMBL" id="GJT47518.1"/>
    </source>
</evidence>
<dbReference type="PANTHER" id="PTHR47592:SF27">
    <property type="entry name" value="OS08G0421700 PROTEIN"/>
    <property type="match status" value="1"/>
</dbReference>
<proteinExistence type="predicted"/>
<feature type="non-terminal residue" evidence="2">
    <location>
        <position position="1"/>
    </location>
</feature>
<keyword evidence="3" id="KW-1185">Reference proteome</keyword>